<dbReference type="GO" id="GO:0043565">
    <property type="term" value="F:sequence-specific DNA binding"/>
    <property type="evidence" value="ECO:0007669"/>
    <property type="project" value="TreeGrafter"/>
</dbReference>
<protein>
    <recommendedName>
        <fullName evidence="6">BHLH domain-containing protein</fullName>
    </recommendedName>
</protein>
<dbReference type="Proteomes" id="UP000306102">
    <property type="component" value="Unassembled WGS sequence"/>
</dbReference>
<dbReference type="GO" id="GO:0003700">
    <property type="term" value="F:DNA-binding transcription factor activity"/>
    <property type="evidence" value="ECO:0007669"/>
    <property type="project" value="TreeGrafter"/>
</dbReference>
<dbReference type="Gene3D" id="4.10.280.10">
    <property type="entry name" value="Helix-loop-helix DNA-binding domain"/>
    <property type="match status" value="1"/>
</dbReference>
<dbReference type="EMBL" id="SDRB02006762">
    <property type="protein sequence ID" value="THG12145.1"/>
    <property type="molecule type" value="Genomic_DNA"/>
</dbReference>
<keyword evidence="2" id="KW-0805">Transcription regulation</keyword>
<keyword evidence="8" id="KW-1185">Reference proteome</keyword>
<dbReference type="InterPro" id="IPR036638">
    <property type="entry name" value="HLH_DNA-bd_sf"/>
</dbReference>
<feature type="region of interest" description="Disordered" evidence="5">
    <location>
        <begin position="271"/>
        <end position="308"/>
    </location>
</feature>
<dbReference type="PROSITE" id="PS50888">
    <property type="entry name" value="BHLH"/>
    <property type="match status" value="1"/>
</dbReference>
<dbReference type="PANTHER" id="PTHR31945">
    <property type="entry name" value="TRANSCRIPTION FACTOR SCREAM2-RELATED"/>
    <property type="match status" value="1"/>
</dbReference>
<comment type="caution">
    <text evidence="7">The sequence shown here is derived from an EMBL/GenBank/DDBJ whole genome shotgun (WGS) entry which is preliminary data.</text>
</comment>
<dbReference type="Pfam" id="PF00010">
    <property type="entry name" value="HLH"/>
    <property type="match status" value="1"/>
</dbReference>
<proteinExistence type="predicted"/>
<dbReference type="PANTHER" id="PTHR31945:SF15">
    <property type="entry name" value="TRANSCRIPTION FACTOR BHLH61-RELATED"/>
    <property type="match status" value="1"/>
</dbReference>
<evidence type="ECO:0000256" key="5">
    <source>
        <dbReference type="SAM" id="MobiDB-lite"/>
    </source>
</evidence>
<dbReference type="InterPro" id="IPR011598">
    <property type="entry name" value="bHLH_dom"/>
</dbReference>
<evidence type="ECO:0000259" key="6">
    <source>
        <dbReference type="PROSITE" id="PS50888"/>
    </source>
</evidence>
<evidence type="ECO:0000256" key="2">
    <source>
        <dbReference type="ARBA" id="ARBA00023015"/>
    </source>
</evidence>
<sequence length="308" mass="35225">MDFTQHGLLDELLSPERDTNWTNFPTGENDFFSNGWMFESFDHESQVFFSSPNPNPNPNPNPPFLGVTSPTDLNELYPFFDGFTEPPELDSSSYHYNHGTTHSSMVEDGDYGFVGLTNDHSLEQTINCCKVEIQMESTVDNITQSNIVLCGEKKNRVKKAERQPSKNLMAERRRRKRVNDRLLMLRSIVPKISKECFHEQMDRTSILGDTIGYMKELLEKVKTLQEEDDTQASMNQVNLMDSCKELKPNEPLVRNSPKNIGCPSMLKVEELGSPEKNLEKRKKGCEEKMVNSDHVSGNSSNHKNWHTS</sequence>
<accession>A0A4S4E9G7</accession>
<dbReference type="STRING" id="542762.A0A4S4E9G7"/>
<feature type="domain" description="BHLH" evidence="6">
    <location>
        <begin position="162"/>
        <end position="217"/>
    </location>
</feature>
<organism evidence="7 8">
    <name type="scientific">Camellia sinensis var. sinensis</name>
    <name type="common">China tea</name>
    <dbReference type="NCBI Taxonomy" id="542762"/>
    <lineage>
        <taxon>Eukaryota</taxon>
        <taxon>Viridiplantae</taxon>
        <taxon>Streptophyta</taxon>
        <taxon>Embryophyta</taxon>
        <taxon>Tracheophyta</taxon>
        <taxon>Spermatophyta</taxon>
        <taxon>Magnoliopsida</taxon>
        <taxon>eudicotyledons</taxon>
        <taxon>Gunneridae</taxon>
        <taxon>Pentapetalae</taxon>
        <taxon>asterids</taxon>
        <taxon>Ericales</taxon>
        <taxon>Theaceae</taxon>
        <taxon>Camellia</taxon>
    </lineage>
</organism>
<dbReference type="GO" id="GO:0046983">
    <property type="term" value="F:protein dimerization activity"/>
    <property type="evidence" value="ECO:0007669"/>
    <property type="project" value="InterPro"/>
</dbReference>
<name>A0A4S4E9G7_CAMSN</name>
<reference evidence="7 8" key="1">
    <citation type="journal article" date="2018" name="Proc. Natl. Acad. Sci. U.S.A.">
        <title>Draft genome sequence of Camellia sinensis var. sinensis provides insights into the evolution of the tea genome and tea quality.</title>
        <authorList>
            <person name="Wei C."/>
            <person name="Yang H."/>
            <person name="Wang S."/>
            <person name="Zhao J."/>
            <person name="Liu C."/>
            <person name="Gao L."/>
            <person name="Xia E."/>
            <person name="Lu Y."/>
            <person name="Tai Y."/>
            <person name="She G."/>
            <person name="Sun J."/>
            <person name="Cao H."/>
            <person name="Tong W."/>
            <person name="Gao Q."/>
            <person name="Li Y."/>
            <person name="Deng W."/>
            <person name="Jiang X."/>
            <person name="Wang W."/>
            <person name="Chen Q."/>
            <person name="Zhang S."/>
            <person name="Li H."/>
            <person name="Wu J."/>
            <person name="Wang P."/>
            <person name="Li P."/>
            <person name="Shi C."/>
            <person name="Zheng F."/>
            <person name="Jian J."/>
            <person name="Huang B."/>
            <person name="Shan D."/>
            <person name="Shi M."/>
            <person name="Fang C."/>
            <person name="Yue Y."/>
            <person name="Li F."/>
            <person name="Li D."/>
            <person name="Wei S."/>
            <person name="Han B."/>
            <person name="Jiang C."/>
            <person name="Yin Y."/>
            <person name="Xia T."/>
            <person name="Zhang Z."/>
            <person name="Bennetzen J.L."/>
            <person name="Zhao S."/>
            <person name="Wan X."/>
        </authorList>
    </citation>
    <scope>NUCLEOTIDE SEQUENCE [LARGE SCALE GENOMIC DNA]</scope>
    <source>
        <strain evidence="8">cv. Shuchazao</strain>
        <tissue evidence="7">Leaf</tissue>
    </source>
</reference>
<feature type="compositionally biased region" description="Polar residues" evidence="5">
    <location>
        <begin position="293"/>
        <end position="302"/>
    </location>
</feature>
<dbReference type="SUPFAM" id="SSF47459">
    <property type="entry name" value="HLH, helix-loop-helix DNA-binding domain"/>
    <property type="match status" value="1"/>
</dbReference>
<evidence type="ECO:0000313" key="7">
    <source>
        <dbReference type="EMBL" id="THG12145.1"/>
    </source>
</evidence>
<keyword evidence="3" id="KW-0804">Transcription</keyword>
<dbReference type="AlphaFoldDB" id="A0A4S4E9G7"/>
<dbReference type="SMART" id="SM00353">
    <property type="entry name" value="HLH"/>
    <property type="match status" value="1"/>
</dbReference>
<comment type="subcellular location">
    <subcellularLocation>
        <location evidence="1">Nucleus</location>
    </subcellularLocation>
</comment>
<gene>
    <name evidence="7" type="ORF">TEA_013911</name>
</gene>
<evidence type="ECO:0000256" key="3">
    <source>
        <dbReference type="ARBA" id="ARBA00023163"/>
    </source>
</evidence>
<dbReference type="GO" id="GO:0005634">
    <property type="term" value="C:nucleus"/>
    <property type="evidence" value="ECO:0007669"/>
    <property type="project" value="UniProtKB-SubCell"/>
</dbReference>
<evidence type="ECO:0000256" key="4">
    <source>
        <dbReference type="ARBA" id="ARBA00023242"/>
    </source>
</evidence>
<keyword evidence="4" id="KW-0539">Nucleus</keyword>
<dbReference type="InterPro" id="IPR051358">
    <property type="entry name" value="TF_AMS/ICE1/BHLH6-like"/>
</dbReference>
<evidence type="ECO:0000313" key="8">
    <source>
        <dbReference type="Proteomes" id="UP000306102"/>
    </source>
</evidence>
<evidence type="ECO:0000256" key="1">
    <source>
        <dbReference type="ARBA" id="ARBA00004123"/>
    </source>
</evidence>